<dbReference type="InParanoid" id="B9TMG8"/>
<proteinExistence type="predicted"/>
<dbReference type="EMBL" id="EQ989129">
    <property type="protein sequence ID" value="EEF22946.1"/>
    <property type="molecule type" value="Genomic_DNA"/>
</dbReference>
<accession>B9TMG8</accession>
<keyword evidence="3" id="KW-1185">Reference proteome</keyword>
<gene>
    <name evidence="2" type="ORF">RCOM_1975460</name>
</gene>
<organism evidence="2 3">
    <name type="scientific">Ricinus communis</name>
    <name type="common">Castor bean</name>
    <dbReference type="NCBI Taxonomy" id="3988"/>
    <lineage>
        <taxon>Eukaryota</taxon>
        <taxon>Viridiplantae</taxon>
        <taxon>Streptophyta</taxon>
        <taxon>Embryophyta</taxon>
        <taxon>Tracheophyta</taxon>
        <taxon>Spermatophyta</taxon>
        <taxon>Magnoliopsida</taxon>
        <taxon>eudicotyledons</taxon>
        <taxon>Gunneridae</taxon>
        <taxon>Pentapetalae</taxon>
        <taxon>rosids</taxon>
        <taxon>fabids</taxon>
        <taxon>Malpighiales</taxon>
        <taxon>Euphorbiaceae</taxon>
        <taxon>Acalyphoideae</taxon>
        <taxon>Acalypheae</taxon>
        <taxon>Ricinus</taxon>
    </lineage>
</organism>
<protein>
    <submittedName>
        <fullName evidence="2">Uncharacterized protein</fullName>
    </submittedName>
</protein>
<feature type="compositionally biased region" description="Basic and acidic residues" evidence="1">
    <location>
        <begin position="128"/>
        <end position="141"/>
    </location>
</feature>
<feature type="compositionally biased region" description="Low complexity" evidence="1">
    <location>
        <begin position="152"/>
        <end position="180"/>
    </location>
</feature>
<feature type="compositionally biased region" description="Low complexity" evidence="1">
    <location>
        <begin position="194"/>
        <end position="214"/>
    </location>
</feature>
<dbReference type="Proteomes" id="UP000008311">
    <property type="component" value="Unassembled WGS sequence"/>
</dbReference>
<sequence length="231" mass="24314">MPATPPAFHAPGGSALDDGLEAAEDHALSVEGHVVHVRLEALVLHDLGHHLVALGLAVVGDPREHRDLVVLQMDGAGERGQFAIGHVVGDGFDIGQRAQLHPDRARQGRHLLVGLDIGLGHGEHETVDIGRFNAERPDRGAAKKFSARRSCPARGPAPWRDPAARPAGRPAAEPGGRSPRLPLPDLGRRDAPRPAGRTASRWAAASAAGPTARRAWSRPPGAHWAGRASTA</sequence>
<feature type="region of interest" description="Disordered" evidence="1">
    <location>
        <begin position="128"/>
        <end position="231"/>
    </location>
</feature>
<reference evidence="3" key="1">
    <citation type="journal article" date="2010" name="Nat. Biotechnol.">
        <title>Draft genome sequence of the oilseed species Ricinus communis.</title>
        <authorList>
            <person name="Chan A.P."/>
            <person name="Crabtree J."/>
            <person name="Zhao Q."/>
            <person name="Lorenzi H."/>
            <person name="Orvis J."/>
            <person name="Puiu D."/>
            <person name="Melake-Berhan A."/>
            <person name="Jones K.M."/>
            <person name="Redman J."/>
            <person name="Chen G."/>
            <person name="Cahoon E.B."/>
            <person name="Gedil M."/>
            <person name="Stanke M."/>
            <person name="Haas B.J."/>
            <person name="Wortman J.R."/>
            <person name="Fraser-Liggett C.M."/>
            <person name="Ravel J."/>
            <person name="Rabinowicz P.D."/>
        </authorList>
    </citation>
    <scope>NUCLEOTIDE SEQUENCE [LARGE SCALE GENOMIC DNA]</scope>
    <source>
        <strain evidence="3">cv. Hale</strain>
    </source>
</reference>
<dbReference type="AlphaFoldDB" id="B9TMG8"/>
<evidence type="ECO:0000256" key="1">
    <source>
        <dbReference type="SAM" id="MobiDB-lite"/>
    </source>
</evidence>
<evidence type="ECO:0000313" key="3">
    <source>
        <dbReference type="Proteomes" id="UP000008311"/>
    </source>
</evidence>
<name>B9TMG8_RICCO</name>
<evidence type="ECO:0000313" key="2">
    <source>
        <dbReference type="EMBL" id="EEF22946.1"/>
    </source>
</evidence>